<reference evidence="4" key="1">
    <citation type="submission" date="2020-12" db="EMBL/GenBank/DDBJ databases">
        <title>The genome sequence of Inhella sp. 4Y17.</title>
        <authorList>
            <person name="Liu Y."/>
        </authorList>
    </citation>
    <scope>NUCLEOTIDE SEQUENCE</scope>
    <source>
        <strain evidence="4">4Y10</strain>
    </source>
</reference>
<evidence type="ECO:0000256" key="1">
    <source>
        <dbReference type="ARBA" id="ARBA00010835"/>
    </source>
</evidence>
<protein>
    <submittedName>
        <fullName evidence="4">Aminoacyl-tRNA hydrolase</fullName>
        <ecNumber evidence="4">3.1.1.29</ecNumber>
    </submittedName>
</protein>
<dbReference type="PANTHER" id="PTHR47814:SF1">
    <property type="entry name" value="PEPTIDYL-TRNA HYDROLASE ARFB"/>
    <property type="match status" value="1"/>
</dbReference>
<dbReference type="GO" id="GO:0004045">
    <property type="term" value="F:peptidyl-tRNA hydrolase activity"/>
    <property type="evidence" value="ECO:0007669"/>
    <property type="project" value="UniProtKB-EC"/>
</dbReference>
<dbReference type="GO" id="GO:0072344">
    <property type="term" value="P:rescue of stalled ribosome"/>
    <property type="evidence" value="ECO:0007669"/>
    <property type="project" value="TreeGrafter"/>
</dbReference>
<dbReference type="EMBL" id="JAEDAL010000006">
    <property type="protein sequence ID" value="MBH9553728.1"/>
    <property type="molecule type" value="Genomic_DNA"/>
</dbReference>
<accession>A0A931NBM2</accession>
<dbReference type="InterPro" id="IPR000352">
    <property type="entry name" value="Pep_chain_release_fac_I"/>
</dbReference>
<comment type="caution">
    <text evidence="4">The sequence shown here is derived from an EMBL/GenBank/DDBJ whole genome shotgun (WGS) entry which is preliminary data.</text>
</comment>
<evidence type="ECO:0000313" key="4">
    <source>
        <dbReference type="EMBL" id="MBH9553728.1"/>
    </source>
</evidence>
<dbReference type="InterPro" id="IPR045853">
    <property type="entry name" value="Pep_chain_release_fac_I_sf"/>
</dbReference>
<dbReference type="Proteomes" id="UP000620139">
    <property type="component" value="Unassembled WGS sequence"/>
</dbReference>
<dbReference type="EC" id="3.1.1.29" evidence="4"/>
<proteinExistence type="inferred from homology"/>
<dbReference type="RefSeq" id="WP_198101337.1">
    <property type="nucleotide sequence ID" value="NZ_JAEDAL010000006.1"/>
</dbReference>
<sequence>MHLHWQPREDEIELSFIRASGPGGQAVNKTSSAVQLRFDVRASSLPEAIKTRLLALNDQRLTNEGVLVIKAQEHRSQDQNRAEAIARLMALVQSVAHPPKARRATRPTWGSQQRRLQGKALRAGIKAGRGRVSE</sequence>
<gene>
    <name evidence="4" type="primary">arfB</name>
    <name evidence="4" type="ORF">I7X43_12830</name>
</gene>
<dbReference type="PANTHER" id="PTHR47814">
    <property type="entry name" value="PEPTIDYL-TRNA HYDROLASE ARFB"/>
    <property type="match status" value="1"/>
</dbReference>
<dbReference type="GO" id="GO:0043022">
    <property type="term" value="F:ribosome binding"/>
    <property type="evidence" value="ECO:0007669"/>
    <property type="project" value="TreeGrafter"/>
</dbReference>
<dbReference type="GO" id="GO:0003747">
    <property type="term" value="F:translation release factor activity"/>
    <property type="evidence" value="ECO:0007669"/>
    <property type="project" value="InterPro"/>
</dbReference>
<comment type="similarity">
    <text evidence="1">Belongs to the prokaryotic/mitochondrial release factor family.</text>
</comment>
<evidence type="ECO:0000256" key="2">
    <source>
        <dbReference type="SAM" id="MobiDB-lite"/>
    </source>
</evidence>
<keyword evidence="4" id="KW-0378">Hydrolase</keyword>
<dbReference type="NCBIfam" id="NF006718">
    <property type="entry name" value="PRK09256.1"/>
    <property type="match status" value="1"/>
</dbReference>
<dbReference type="SUPFAM" id="SSF75620">
    <property type="entry name" value="Release factor"/>
    <property type="match status" value="1"/>
</dbReference>
<name>A0A931NBM2_9BURK</name>
<organism evidence="4 5">
    <name type="scientific">Inhella gelatinilytica</name>
    <dbReference type="NCBI Taxonomy" id="2795030"/>
    <lineage>
        <taxon>Bacteria</taxon>
        <taxon>Pseudomonadati</taxon>
        <taxon>Pseudomonadota</taxon>
        <taxon>Betaproteobacteria</taxon>
        <taxon>Burkholderiales</taxon>
        <taxon>Sphaerotilaceae</taxon>
        <taxon>Inhella</taxon>
    </lineage>
</organism>
<dbReference type="Pfam" id="PF00472">
    <property type="entry name" value="RF-1"/>
    <property type="match status" value="1"/>
</dbReference>
<evidence type="ECO:0000259" key="3">
    <source>
        <dbReference type="Pfam" id="PF00472"/>
    </source>
</evidence>
<dbReference type="AlphaFoldDB" id="A0A931NBM2"/>
<feature type="domain" description="Prokaryotic-type class I peptide chain release factors" evidence="3">
    <location>
        <begin position="8"/>
        <end position="126"/>
    </location>
</feature>
<feature type="region of interest" description="Disordered" evidence="2">
    <location>
        <begin position="96"/>
        <end position="134"/>
    </location>
</feature>
<evidence type="ECO:0000313" key="5">
    <source>
        <dbReference type="Proteomes" id="UP000620139"/>
    </source>
</evidence>
<keyword evidence="5" id="KW-1185">Reference proteome</keyword>
<dbReference type="Gene3D" id="3.30.160.20">
    <property type="match status" value="1"/>
</dbReference>